<organism evidence="1 2">
    <name type="scientific">Ottowia flava</name>
    <dbReference type="NCBI Taxonomy" id="2675430"/>
    <lineage>
        <taxon>Bacteria</taxon>
        <taxon>Pseudomonadati</taxon>
        <taxon>Pseudomonadota</taxon>
        <taxon>Betaproteobacteria</taxon>
        <taxon>Burkholderiales</taxon>
        <taxon>Comamonadaceae</taxon>
        <taxon>Ottowia</taxon>
    </lineage>
</organism>
<proteinExistence type="predicted"/>
<dbReference type="Proteomes" id="UP001597304">
    <property type="component" value="Unassembled WGS sequence"/>
</dbReference>
<dbReference type="InterPro" id="IPR054213">
    <property type="entry name" value="DUF6920"/>
</dbReference>
<reference evidence="2" key="1">
    <citation type="journal article" date="2019" name="Int. J. Syst. Evol. Microbiol.">
        <title>The Global Catalogue of Microorganisms (GCM) 10K type strain sequencing project: providing services to taxonomists for standard genome sequencing and annotation.</title>
        <authorList>
            <consortium name="The Broad Institute Genomics Platform"/>
            <consortium name="The Broad Institute Genome Sequencing Center for Infectious Disease"/>
            <person name="Wu L."/>
            <person name="Ma J."/>
        </authorList>
    </citation>
    <scope>NUCLEOTIDE SEQUENCE [LARGE SCALE GENOMIC DNA]</scope>
    <source>
        <strain evidence="2">LMG 29247</strain>
    </source>
</reference>
<dbReference type="EMBL" id="JBHUEJ010000027">
    <property type="protein sequence ID" value="MFD1711516.1"/>
    <property type="molecule type" value="Genomic_DNA"/>
</dbReference>
<dbReference type="Pfam" id="PF21900">
    <property type="entry name" value="DUF6920"/>
    <property type="match status" value="1"/>
</dbReference>
<accession>A0ABW4KW97</accession>
<gene>
    <name evidence="1" type="ORF">ACFSF0_12915</name>
</gene>
<name>A0ABW4KW97_9BURK</name>
<keyword evidence="2" id="KW-1185">Reference proteome</keyword>
<sequence length="289" mass="31509">MTVSPQPRGTARAFKRLAWAAAGGLMLVGAALSFAASRTDREIQAEAARVIAQASRQAPPALASLDGLPPPVARYLRLAVPAPVAHTRIEVTESGDFRRPKTHAFNPTTARQVIATGAPAMLFDATTWVIPSLVWARAYDAYAEGEMTMKAKVMSAFAVLDEMSSPELNRISLRRWLLESPLYPVALLPGGPVTWEPIDDRRARARVTAGGLAATLVATFREDGLLESFHAEEDGDLNTPYHGSGEHVLRDNYQPHGGMLIPMAFTISRMADGKTYPFWRGRVTEVAYR</sequence>
<evidence type="ECO:0000313" key="2">
    <source>
        <dbReference type="Proteomes" id="UP001597304"/>
    </source>
</evidence>
<comment type="caution">
    <text evidence="1">The sequence shown here is derived from an EMBL/GenBank/DDBJ whole genome shotgun (WGS) entry which is preliminary data.</text>
</comment>
<protein>
    <submittedName>
        <fullName evidence="1">DUF6920 family protein</fullName>
    </submittedName>
</protein>
<dbReference type="RefSeq" id="WP_222707601.1">
    <property type="nucleotide sequence ID" value="NZ_JBHUEJ010000027.1"/>
</dbReference>
<evidence type="ECO:0000313" key="1">
    <source>
        <dbReference type="EMBL" id="MFD1711516.1"/>
    </source>
</evidence>